<sequence length="350" mass="40297">MYLLIIITVLAVILGFLIRRYFRSEGYFLSRLPEKYKSYPSLNENIKSASYQVKPLFTGARPKTIYRDSVNNVIIVERMEEFKGKEEYQGSVLSITYYRINYKGEALDSLNEKSDSKDFGYEFSGHLLYEDGYSNYLRNGSKAKLPYKDINKDLTTGIEALTSLIRELREQADAVKVDDRGEFRIYAISIDGQVQRVFSSGTSKIDVPYKFQNNFHLIAAETDAQGGNWYDWQNINSPIHIDYFLKQEYTGTRNPSPFSPAPMTRPANWSGVGYFHLQAGQDTLKFKHPINYFPGGDMASKPYFYNGEWGKLDLFKQKMDGFQILTVGYDNDHVHELDGCYLVTPIPNKK</sequence>
<gene>
    <name evidence="2" type="ORF">ATK78_2810</name>
</gene>
<evidence type="ECO:0000256" key="1">
    <source>
        <dbReference type="SAM" id="Coils"/>
    </source>
</evidence>
<dbReference type="Proteomes" id="UP000295620">
    <property type="component" value="Unassembled WGS sequence"/>
</dbReference>
<name>A0A4R6SVB8_9SPHI</name>
<evidence type="ECO:0000313" key="2">
    <source>
        <dbReference type="EMBL" id="TDQ08301.1"/>
    </source>
</evidence>
<reference evidence="2 3" key="1">
    <citation type="submission" date="2019-03" db="EMBL/GenBank/DDBJ databases">
        <title>Genomic Encyclopedia of Archaeal and Bacterial Type Strains, Phase II (KMG-II): from individual species to whole genera.</title>
        <authorList>
            <person name="Goeker M."/>
        </authorList>
    </citation>
    <scope>NUCLEOTIDE SEQUENCE [LARGE SCALE GENOMIC DNA]</scope>
    <source>
        <strain evidence="2 3">DSM 19035</strain>
    </source>
</reference>
<dbReference type="OrthoDB" id="747022at2"/>
<evidence type="ECO:0000313" key="3">
    <source>
        <dbReference type="Proteomes" id="UP000295620"/>
    </source>
</evidence>
<proteinExistence type="predicted"/>
<accession>A0A4R6SVB8</accession>
<dbReference type="AlphaFoldDB" id="A0A4R6SVB8"/>
<dbReference type="RefSeq" id="WP_133576686.1">
    <property type="nucleotide sequence ID" value="NZ_SNYC01000005.1"/>
</dbReference>
<feature type="coiled-coil region" evidence="1">
    <location>
        <begin position="151"/>
        <end position="178"/>
    </location>
</feature>
<keyword evidence="1" id="KW-0175">Coiled coil</keyword>
<organism evidence="2 3">
    <name type="scientific">Pedobacter metabolipauper</name>
    <dbReference type="NCBI Taxonomy" id="425513"/>
    <lineage>
        <taxon>Bacteria</taxon>
        <taxon>Pseudomonadati</taxon>
        <taxon>Bacteroidota</taxon>
        <taxon>Sphingobacteriia</taxon>
        <taxon>Sphingobacteriales</taxon>
        <taxon>Sphingobacteriaceae</taxon>
        <taxon>Pedobacter</taxon>
    </lineage>
</organism>
<comment type="caution">
    <text evidence="2">The sequence shown here is derived from an EMBL/GenBank/DDBJ whole genome shotgun (WGS) entry which is preliminary data.</text>
</comment>
<keyword evidence="3" id="KW-1185">Reference proteome</keyword>
<dbReference type="EMBL" id="SNYC01000005">
    <property type="protein sequence ID" value="TDQ08301.1"/>
    <property type="molecule type" value="Genomic_DNA"/>
</dbReference>
<protein>
    <submittedName>
        <fullName evidence="2">Uncharacterized protein</fullName>
    </submittedName>
</protein>